<keyword evidence="6" id="KW-0539">Nucleus</keyword>
<keyword evidence="5" id="KW-0963">Cytoplasm</keyword>
<comment type="subcellular location">
    <subcellularLocation>
        <location evidence="2">Cytoplasm</location>
    </subcellularLocation>
    <subcellularLocation>
        <location evidence="1">Nucleus</location>
    </subcellularLocation>
</comment>
<evidence type="ECO:0000256" key="2">
    <source>
        <dbReference type="ARBA" id="ARBA00004496"/>
    </source>
</evidence>
<evidence type="ECO:0000256" key="6">
    <source>
        <dbReference type="ARBA" id="ARBA00023242"/>
    </source>
</evidence>
<proteinExistence type="inferred from homology"/>
<dbReference type="InterPro" id="IPR031818">
    <property type="entry name" value="Hri1"/>
</dbReference>
<evidence type="ECO:0000256" key="1">
    <source>
        <dbReference type="ARBA" id="ARBA00004123"/>
    </source>
</evidence>
<evidence type="ECO:0000256" key="4">
    <source>
        <dbReference type="ARBA" id="ARBA00017063"/>
    </source>
</evidence>
<accession>A0AAD9Z5W8</accession>
<evidence type="ECO:0000313" key="8">
    <source>
        <dbReference type="Proteomes" id="UP001276659"/>
    </source>
</evidence>
<name>A0AAD9Z5W8_9LECA</name>
<dbReference type="Gene3D" id="2.40.128.320">
    <property type="entry name" value="Protein HRI1, N-terminal domain"/>
    <property type="match status" value="1"/>
</dbReference>
<comment type="caution">
    <text evidence="7">The sequence shown here is derived from an EMBL/GenBank/DDBJ whole genome shotgun (WGS) entry which is preliminary data.</text>
</comment>
<keyword evidence="8" id="KW-1185">Reference proteome</keyword>
<protein>
    <recommendedName>
        <fullName evidence="4">Protein HRI1</fullName>
    </recommendedName>
</protein>
<dbReference type="GO" id="GO:0005737">
    <property type="term" value="C:cytoplasm"/>
    <property type="evidence" value="ECO:0007669"/>
    <property type="project" value="UniProtKB-SubCell"/>
</dbReference>
<organism evidence="7 8">
    <name type="scientific">Lepraria neglecta</name>
    <dbReference type="NCBI Taxonomy" id="209136"/>
    <lineage>
        <taxon>Eukaryota</taxon>
        <taxon>Fungi</taxon>
        <taxon>Dikarya</taxon>
        <taxon>Ascomycota</taxon>
        <taxon>Pezizomycotina</taxon>
        <taxon>Lecanoromycetes</taxon>
        <taxon>OSLEUM clade</taxon>
        <taxon>Lecanoromycetidae</taxon>
        <taxon>Lecanorales</taxon>
        <taxon>Lecanorineae</taxon>
        <taxon>Stereocaulaceae</taxon>
        <taxon>Lepraria</taxon>
    </lineage>
</organism>
<comment type="similarity">
    <text evidence="3">Belongs to the HRI1 family.</text>
</comment>
<evidence type="ECO:0000256" key="5">
    <source>
        <dbReference type="ARBA" id="ARBA00022490"/>
    </source>
</evidence>
<evidence type="ECO:0000313" key="7">
    <source>
        <dbReference type="EMBL" id="KAK3172020.1"/>
    </source>
</evidence>
<dbReference type="AlphaFoldDB" id="A0AAD9Z5W8"/>
<dbReference type="GO" id="GO:0005634">
    <property type="term" value="C:nucleus"/>
    <property type="evidence" value="ECO:0007669"/>
    <property type="project" value="UniProtKB-SubCell"/>
</dbReference>
<dbReference type="Proteomes" id="UP001276659">
    <property type="component" value="Unassembled WGS sequence"/>
</dbReference>
<dbReference type="InterPro" id="IPR043047">
    <property type="entry name" value="Hri1_N_sf"/>
</dbReference>
<sequence>MGIPTITERKHFRLIPSEPEEPTSTIVLTSKDSYFVDVRILKDKWEEEKSKDTNTRECIDWAFAGRSRTTPHGARKDGMIQLSHTVWDHWIDSKSDNPGPDEGDMLVQEDGDVVERGMQKHPLTGQDTEYEELWHDLEVEAFGKKQNRSTLVMRVEDTERNIRGLAIKVGGYCQGILKTEGSLTIERWECKADTSDGAREDVSAWHHSQERRTRNGWFRTFRFGEENLPCITMCGHTSGKFGLNTTRTDSKDELELDWKVVEEYYW</sequence>
<dbReference type="InterPro" id="IPR038744">
    <property type="entry name" value="Hri1_N"/>
</dbReference>
<reference evidence="7" key="1">
    <citation type="submission" date="2022-11" db="EMBL/GenBank/DDBJ databases">
        <title>Chromosomal genome sequence assembly and mating type (MAT) locus characterization of the leprose asexual lichenized fungus Lepraria neglecta (Nyl.) Erichsen.</title>
        <authorList>
            <person name="Allen J.L."/>
            <person name="Pfeffer B."/>
        </authorList>
    </citation>
    <scope>NUCLEOTIDE SEQUENCE</scope>
    <source>
        <strain evidence="7">Allen 5258</strain>
    </source>
</reference>
<dbReference type="CDD" id="cd11692">
    <property type="entry name" value="HRI1_N_like"/>
    <property type="match status" value="1"/>
</dbReference>
<dbReference type="EMBL" id="JASNWA010000008">
    <property type="protein sequence ID" value="KAK3172020.1"/>
    <property type="molecule type" value="Genomic_DNA"/>
</dbReference>
<dbReference type="Pfam" id="PF16815">
    <property type="entry name" value="HRI1"/>
    <property type="match status" value="1"/>
</dbReference>
<evidence type="ECO:0000256" key="3">
    <source>
        <dbReference type="ARBA" id="ARBA00005229"/>
    </source>
</evidence>
<gene>
    <name evidence="7" type="ORF">OEA41_004104</name>
</gene>